<dbReference type="EMBL" id="CP047657">
    <property type="protein sequence ID" value="QHJ14068.1"/>
    <property type="molecule type" value="Genomic_DNA"/>
</dbReference>
<gene>
    <name evidence="2" type="ORF">FX988_04350</name>
</gene>
<evidence type="ECO:0000256" key="1">
    <source>
        <dbReference type="SAM" id="SignalP"/>
    </source>
</evidence>
<reference evidence="2 3" key="1">
    <citation type="submission" date="2019-12" db="EMBL/GenBank/DDBJ databases">
        <title>Genome sequencing and assembly of endphytes of Porphyra tenera.</title>
        <authorList>
            <person name="Park J.M."/>
            <person name="Shin R."/>
            <person name="Jo S.H."/>
        </authorList>
    </citation>
    <scope>NUCLEOTIDE SEQUENCE [LARGE SCALE GENOMIC DNA]</scope>
    <source>
        <strain evidence="2 3">GPM4</strain>
        <plasmid evidence="2 3">unnamed</plasmid>
    </source>
</reference>
<dbReference type="RefSeq" id="WP_013755104.1">
    <property type="nucleotide sequence ID" value="NZ_CP047657.1"/>
</dbReference>
<dbReference type="AlphaFoldDB" id="A0A857JRK9"/>
<keyword evidence="2" id="KW-0614">Plasmid</keyword>
<dbReference type="OrthoDB" id="6381940at2"/>
<dbReference type="Proteomes" id="UP000464524">
    <property type="component" value="Plasmid unnamed"/>
</dbReference>
<feature type="signal peptide" evidence="1">
    <location>
        <begin position="1"/>
        <end position="22"/>
    </location>
</feature>
<evidence type="ECO:0000313" key="2">
    <source>
        <dbReference type="EMBL" id="QHJ14068.1"/>
    </source>
</evidence>
<sequence>MKMFKSIILSTLILATSPVVCAAVASDEIKEERVVSQAYNFNDFATYLGMTPKEYFKFSGAYATDNASSVLPDFIDIQTHPAYIEARDLQLSGLNVPDSLILQIESIFAKNQELFADYMQMDMTELLRKEDKFEKLTSVLNGLDASLSQPSQKSSGAAFVNNVEEIERIVVIANENSIRKTSSGSYTSLTVMIYDFGMQLNSGLGGGLRVDFHTSNGYYGSQDWIVNRFRAYPTGNIFCNTEMCSLNPY</sequence>
<keyword evidence="3" id="KW-1185">Reference proteome</keyword>
<evidence type="ECO:0000313" key="3">
    <source>
        <dbReference type="Proteomes" id="UP000464524"/>
    </source>
</evidence>
<keyword evidence="1" id="KW-0732">Signal</keyword>
<name>A0A857JRK9_9ALTE</name>
<protein>
    <submittedName>
        <fullName evidence="2">Uncharacterized protein</fullName>
    </submittedName>
</protein>
<organism evidence="2 3">
    <name type="scientific">Paraglaciecola mesophila</name>
    <dbReference type="NCBI Taxonomy" id="197222"/>
    <lineage>
        <taxon>Bacteria</taxon>
        <taxon>Pseudomonadati</taxon>
        <taxon>Pseudomonadota</taxon>
        <taxon>Gammaproteobacteria</taxon>
        <taxon>Alteromonadales</taxon>
        <taxon>Alteromonadaceae</taxon>
        <taxon>Paraglaciecola</taxon>
    </lineage>
</organism>
<proteinExistence type="predicted"/>
<geneLocation type="plasmid" evidence="2 3">
    <name>unnamed</name>
</geneLocation>
<feature type="chain" id="PRO_5032804843" evidence="1">
    <location>
        <begin position="23"/>
        <end position="249"/>
    </location>
</feature>
<dbReference type="KEGG" id="pmes:FX988_04350"/>
<accession>A0A857JRK9</accession>